<gene>
    <name evidence="1" type="ORF">HU200_044736</name>
</gene>
<reference evidence="1" key="1">
    <citation type="submission" date="2020-07" db="EMBL/GenBank/DDBJ databases">
        <title>Genome sequence and genetic diversity analysis of an under-domesticated orphan crop, white fonio (Digitaria exilis).</title>
        <authorList>
            <person name="Bennetzen J.L."/>
            <person name="Chen S."/>
            <person name="Ma X."/>
            <person name="Wang X."/>
            <person name="Yssel A.E.J."/>
            <person name="Chaluvadi S.R."/>
            <person name="Johnson M."/>
            <person name="Gangashetty P."/>
            <person name="Hamidou F."/>
            <person name="Sanogo M.D."/>
            <person name="Zwaenepoel A."/>
            <person name="Wallace J."/>
            <person name="Van De Peer Y."/>
            <person name="Van Deynze A."/>
        </authorList>
    </citation>
    <scope>NUCLEOTIDE SEQUENCE</scope>
    <source>
        <tissue evidence="1">Leaves</tissue>
    </source>
</reference>
<evidence type="ECO:0000313" key="2">
    <source>
        <dbReference type="Proteomes" id="UP000636709"/>
    </source>
</evidence>
<sequence length="16" mass="1848">MLPPARGHRLAGERWT</sequence>
<organism evidence="1 2">
    <name type="scientific">Digitaria exilis</name>
    <dbReference type="NCBI Taxonomy" id="1010633"/>
    <lineage>
        <taxon>Eukaryota</taxon>
        <taxon>Viridiplantae</taxon>
        <taxon>Streptophyta</taxon>
        <taxon>Embryophyta</taxon>
        <taxon>Tracheophyta</taxon>
        <taxon>Spermatophyta</taxon>
        <taxon>Magnoliopsida</taxon>
        <taxon>Liliopsida</taxon>
        <taxon>Poales</taxon>
        <taxon>Poaceae</taxon>
        <taxon>PACMAD clade</taxon>
        <taxon>Panicoideae</taxon>
        <taxon>Panicodae</taxon>
        <taxon>Paniceae</taxon>
        <taxon>Anthephorinae</taxon>
        <taxon>Digitaria</taxon>
    </lineage>
</organism>
<proteinExistence type="predicted"/>
<dbReference type="EMBL" id="JACEFO010002102">
    <property type="protein sequence ID" value="KAF8683802.1"/>
    <property type="molecule type" value="Genomic_DNA"/>
</dbReference>
<name>A0A835B2K6_9POAL</name>
<keyword evidence="2" id="KW-1185">Reference proteome</keyword>
<dbReference type="AlphaFoldDB" id="A0A835B2K6"/>
<comment type="caution">
    <text evidence="1">The sequence shown here is derived from an EMBL/GenBank/DDBJ whole genome shotgun (WGS) entry which is preliminary data.</text>
</comment>
<accession>A0A835B2K6</accession>
<dbReference type="Proteomes" id="UP000636709">
    <property type="component" value="Unassembled WGS sequence"/>
</dbReference>
<protein>
    <submittedName>
        <fullName evidence="1">Uncharacterized protein</fullName>
    </submittedName>
</protein>
<evidence type="ECO:0000313" key="1">
    <source>
        <dbReference type="EMBL" id="KAF8683802.1"/>
    </source>
</evidence>